<evidence type="ECO:0000313" key="1">
    <source>
        <dbReference type="WBParaSite" id="SSLN_0000770701-mRNA-1"/>
    </source>
</evidence>
<organism evidence="1">
    <name type="scientific">Schistocephalus solidus</name>
    <name type="common">Tapeworm</name>
    <dbReference type="NCBI Taxonomy" id="70667"/>
    <lineage>
        <taxon>Eukaryota</taxon>
        <taxon>Metazoa</taxon>
        <taxon>Spiralia</taxon>
        <taxon>Lophotrochozoa</taxon>
        <taxon>Platyhelminthes</taxon>
        <taxon>Cestoda</taxon>
        <taxon>Eucestoda</taxon>
        <taxon>Diphyllobothriidea</taxon>
        <taxon>Diphyllobothriidae</taxon>
        <taxon>Schistocephalus</taxon>
    </lineage>
</organism>
<proteinExistence type="predicted"/>
<dbReference type="AlphaFoldDB" id="A0A183ST81"/>
<reference evidence="1" key="1">
    <citation type="submission" date="2016-06" db="UniProtKB">
        <authorList>
            <consortium name="WormBaseParasite"/>
        </authorList>
    </citation>
    <scope>IDENTIFICATION</scope>
</reference>
<dbReference type="WBParaSite" id="SSLN_0000770701-mRNA-1">
    <property type="protein sequence ID" value="SSLN_0000770701-mRNA-1"/>
    <property type="gene ID" value="SSLN_0000770701"/>
</dbReference>
<protein>
    <submittedName>
        <fullName evidence="1">RRM domain-containing protein</fullName>
    </submittedName>
</protein>
<accession>A0A183ST81</accession>
<sequence>LFVSGLPLDTKSRELYLLFRGFKVSTHTYIFLRAHSPIINVFLEPRELGIMRYHSNGAKCLHQGSTRGDWALSLSDYLGKKMRRYSELRVHTVRHATSSWS</sequence>
<name>A0A183ST81_SCHSO</name>